<organism evidence="4 5">
    <name type="scientific">Alteribacillus iranensis</name>
    <dbReference type="NCBI Taxonomy" id="930128"/>
    <lineage>
        <taxon>Bacteria</taxon>
        <taxon>Bacillati</taxon>
        <taxon>Bacillota</taxon>
        <taxon>Bacilli</taxon>
        <taxon>Bacillales</taxon>
        <taxon>Bacillaceae</taxon>
        <taxon>Alteribacillus</taxon>
    </lineage>
</organism>
<accession>A0A1I2EZZ1</accession>
<comment type="similarity">
    <text evidence="1 2">Belongs to the universal stress protein A family.</text>
</comment>
<dbReference type="GO" id="GO:0005737">
    <property type="term" value="C:cytoplasm"/>
    <property type="evidence" value="ECO:0007669"/>
    <property type="project" value="UniProtKB-SubCell"/>
</dbReference>
<dbReference type="PANTHER" id="PTHR46268">
    <property type="entry name" value="STRESS RESPONSE PROTEIN NHAX"/>
    <property type="match status" value="1"/>
</dbReference>
<evidence type="ECO:0000313" key="4">
    <source>
        <dbReference type="EMBL" id="SFE97820.1"/>
    </source>
</evidence>
<name>A0A1I2EZZ1_9BACI</name>
<evidence type="ECO:0000256" key="2">
    <source>
        <dbReference type="PIRNR" id="PIRNR006276"/>
    </source>
</evidence>
<dbReference type="Pfam" id="PF00582">
    <property type="entry name" value="Usp"/>
    <property type="match status" value="1"/>
</dbReference>
<evidence type="ECO:0000313" key="5">
    <source>
        <dbReference type="Proteomes" id="UP000199516"/>
    </source>
</evidence>
<protein>
    <recommendedName>
        <fullName evidence="2">Universal stress protein</fullName>
    </recommendedName>
</protein>
<dbReference type="SUPFAM" id="SSF52402">
    <property type="entry name" value="Adenine nucleotide alpha hydrolases-like"/>
    <property type="match status" value="1"/>
</dbReference>
<reference evidence="4 5" key="1">
    <citation type="submission" date="2016-10" db="EMBL/GenBank/DDBJ databases">
        <authorList>
            <person name="de Groot N.N."/>
        </authorList>
    </citation>
    <scope>NUCLEOTIDE SEQUENCE [LARGE SCALE GENOMIC DNA]</scope>
    <source>
        <strain evidence="4 5">DSM 23995</strain>
    </source>
</reference>
<dbReference type="RefSeq" id="WP_091663331.1">
    <property type="nucleotide sequence ID" value="NZ_FONT01000007.1"/>
</dbReference>
<proteinExistence type="inferred from homology"/>
<dbReference type="PANTHER" id="PTHR46268:SF6">
    <property type="entry name" value="UNIVERSAL STRESS PROTEIN UP12"/>
    <property type="match status" value="1"/>
</dbReference>
<keyword evidence="2" id="KW-0963">Cytoplasm</keyword>
<dbReference type="InterPro" id="IPR014729">
    <property type="entry name" value="Rossmann-like_a/b/a_fold"/>
</dbReference>
<dbReference type="PRINTS" id="PR01438">
    <property type="entry name" value="UNVRSLSTRESS"/>
</dbReference>
<dbReference type="PIRSF" id="PIRSF006276">
    <property type="entry name" value="UspA"/>
    <property type="match status" value="1"/>
</dbReference>
<feature type="domain" description="UspA" evidence="3">
    <location>
        <begin position="4"/>
        <end position="143"/>
    </location>
</feature>
<dbReference type="Proteomes" id="UP000199516">
    <property type="component" value="Unassembled WGS sequence"/>
</dbReference>
<keyword evidence="5" id="KW-1185">Reference proteome</keyword>
<dbReference type="CDD" id="cd00293">
    <property type="entry name" value="USP-like"/>
    <property type="match status" value="1"/>
</dbReference>
<dbReference type="AlphaFoldDB" id="A0A1I2EZZ1"/>
<comment type="subcellular location">
    <subcellularLocation>
        <location evidence="2">Cytoplasm</location>
    </subcellularLocation>
</comment>
<dbReference type="InterPro" id="IPR006015">
    <property type="entry name" value="Universal_stress_UspA"/>
</dbReference>
<evidence type="ECO:0000259" key="3">
    <source>
        <dbReference type="Pfam" id="PF00582"/>
    </source>
</evidence>
<gene>
    <name evidence="4" type="ORF">SAMN05192532_10796</name>
</gene>
<dbReference type="OrthoDB" id="9789668at2"/>
<dbReference type="InterPro" id="IPR006016">
    <property type="entry name" value="UspA"/>
</dbReference>
<sequence>MKKYNNILVAVDGSDEGKRAFQKASELAAMHDAELIIAHVVDSRTFATIEQYDRMIVSQAEKYGDELLNGYKEEAQYKGVTAVKTVLEFGSPRVVIPKTLALRFEADLIVSGATGLNAVERLLIGSVSEAITRTAPCDVLIVRNEK</sequence>
<evidence type="ECO:0000256" key="1">
    <source>
        <dbReference type="ARBA" id="ARBA00008791"/>
    </source>
</evidence>
<dbReference type="STRING" id="930128.SAMN05192532_10796"/>
<dbReference type="Gene3D" id="3.40.50.620">
    <property type="entry name" value="HUPs"/>
    <property type="match status" value="1"/>
</dbReference>
<dbReference type="EMBL" id="FONT01000007">
    <property type="protein sequence ID" value="SFE97820.1"/>
    <property type="molecule type" value="Genomic_DNA"/>
</dbReference>